<proteinExistence type="evidence at transcript level"/>
<protein>
    <submittedName>
        <fullName evidence="1">Putative salivary protein of the mys-3 family</fullName>
    </submittedName>
</protein>
<dbReference type="AlphaFoldDB" id="A0A069DN51"/>
<sequence length="139" mass="15251">PEDSSSSSSWFNGLFTSNTSGFLQYGTWSTGLDSVSEYGKRGLEMVEDLGKNAVETVNTFQGNLIRNLTDSHFPMIANGAETIKSGIESVLLVIEQVIAGIRNLSTVGDNILRSLHLTREQLGSVRNLLNFYGDIEYNI</sequence>
<reference evidence="1" key="1">
    <citation type="journal article" date="2015" name="J. Med. Entomol.">
        <title>A Deep Insight Into the Sialotranscriptome of the Chagas Disease Vector, Panstrongylus megistus (Hemiptera: Heteroptera).</title>
        <authorList>
            <person name="Ribeiro J.M."/>
            <person name="Schwarz A."/>
            <person name="Francischetti I.M."/>
        </authorList>
    </citation>
    <scope>NUCLEOTIDE SEQUENCE</scope>
    <source>
        <tissue evidence="1">Salivary glands</tissue>
    </source>
</reference>
<organism evidence="1">
    <name type="scientific">Panstrongylus megistus</name>
    <dbReference type="NCBI Taxonomy" id="65343"/>
    <lineage>
        <taxon>Eukaryota</taxon>
        <taxon>Metazoa</taxon>
        <taxon>Ecdysozoa</taxon>
        <taxon>Arthropoda</taxon>
        <taxon>Hexapoda</taxon>
        <taxon>Insecta</taxon>
        <taxon>Pterygota</taxon>
        <taxon>Neoptera</taxon>
        <taxon>Paraneoptera</taxon>
        <taxon>Hemiptera</taxon>
        <taxon>Heteroptera</taxon>
        <taxon>Panheteroptera</taxon>
        <taxon>Cimicomorpha</taxon>
        <taxon>Reduviidae</taxon>
        <taxon>Triatominae</taxon>
        <taxon>Panstrongylus</taxon>
    </lineage>
</organism>
<feature type="non-terminal residue" evidence="1">
    <location>
        <position position="1"/>
    </location>
</feature>
<name>A0A069DN51_9HEMI</name>
<dbReference type="EMBL" id="GBGD01003401">
    <property type="protein sequence ID" value="JAC85488.1"/>
    <property type="molecule type" value="mRNA"/>
</dbReference>
<accession>A0A069DN51</accession>
<evidence type="ECO:0000313" key="1">
    <source>
        <dbReference type="EMBL" id="JAC85488.1"/>
    </source>
</evidence>